<keyword evidence="3 7" id="KW-0812">Transmembrane</keyword>
<feature type="transmembrane region" description="Helical" evidence="7">
    <location>
        <begin position="116"/>
        <end position="137"/>
    </location>
</feature>
<evidence type="ECO:0000256" key="3">
    <source>
        <dbReference type="ARBA" id="ARBA00022692"/>
    </source>
</evidence>
<dbReference type="SUPFAM" id="SSF103473">
    <property type="entry name" value="MFS general substrate transporter"/>
    <property type="match status" value="1"/>
</dbReference>
<dbReference type="PANTHER" id="PTHR23506:SF26">
    <property type="entry name" value="MFS-TYPE TRANSPORTER SLC18B1"/>
    <property type="match status" value="1"/>
</dbReference>
<dbReference type="GO" id="GO:0022857">
    <property type="term" value="F:transmembrane transporter activity"/>
    <property type="evidence" value="ECO:0007669"/>
    <property type="project" value="InterPro"/>
</dbReference>
<evidence type="ECO:0000256" key="7">
    <source>
        <dbReference type="SAM" id="Phobius"/>
    </source>
</evidence>
<feature type="transmembrane region" description="Helical" evidence="7">
    <location>
        <begin position="357"/>
        <end position="382"/>
    </location>
</feature>
<protein>
    <submittedName>
        <fullName evidence="9">MFS-type transporter SLC18B1</fullName>
    </submittedName>
</protein>
<keyword evidence="4 7" id="KW-1133">Transmembrane helix</keyword>
<organism evidence="8 9">
    <name type="scientific">Lingula anatina</name>
    <name type="common">Brachiopod</name>
    <name type="synonym">Lingula unguis</name>
    <dbReference type="NCBI Taxonomy" id="7574"/>
    <lineage>
        <taxon>Eukaryota</taxon>
        <taxon>Metazoa</taxon>
        <taxon>Spiralia</taxon>
        <taxon>Lophotrochozoa</taxon>
        <taxon>Brachiopoda</taxon>
        <taxon>Linguliformea</taxon>
        <taxon>Lingulata</taxon>
        <taxon>Lingulida</taxon>
        <taxon>Linguloidea</taxon>
        <taxon>Lingulidae</taxon>
        <taxon>Lingula</taxon>
    </lineage>
</organism>
<gene>
    <name evidence="9" type="primary">LOC106159952</name>
</gene>
<dbReference type="Pfam" id="PF07690">
    <property type="entry name" value="MFS_1"/>
    <property type="match status" value="1"/>
</dbReference>
<accession>A0A1S3I0T2</accession>
<feature type="transmembrane region" description="Helical" evidence="7">
    <location>
        <begin position="316"/>
        <end position="336"/>
    </location>
</feature>
<dbReference type="STRING" id="7574.A0A1S3I0T2"/>
<evidence type="ECO:0000256" key="2">
    <source>
        <dbReference type="ARBA" id="ARBA00022448"/>
    </source>
</evidence>
<dbReference type="KEGG" id="lak:106159952"/>
<dbReference type="AlphaFoldDB" id="A0A1S3I0T2"/>
<feature type="transmembrane region" description="Helical" evidence="7">
    <location>
        <begin position="289"/>
        <end position="310"/>
    </location>
</feature>
<dbReference type="InterPro" id="IPR011701">
    <property type="entry name" value="MFS"/>
</dbReference>
<dbReference type="InterPro" id="IPR050930">
    <property type="entry name" value="MFS_Vesicular_Transporter"/>
</dbReference>
<dbReference type="InterPro" id="IPR036259">
    <property type="entry name" value="MFS_trans_sf"/>
</dbReference>
<feature type="compositionally biased region" description="Polar residues" evidence="6">
    <location>
        <begin position="490"/>
        <end position="500"/>
    </location>
</feature>
<feature type="compositionally biased region" description="Basic and acidic residues" evidence="6">
    <location>
        <begin position="463"/>
        <end position="472"/>
    </location>
</feature>
<reference evidence="9" key="1">
    <citation type="submission" date="2025-08" db="UniProtKB">
        <authorList>
            <consortium name="RefSeq"/>
        </authorList>
    </citation>
    <scope>IDENTIFICATION</scope>
    <source>
        <tissue evidence="9">Gonads</tissue>
    </source>
</reference>
<feature type="transmembrane region" description="Helical" evidence="7">
    <location>
        <begin position="51"/>
        <end position="71"/>
    </location>
</feature>
<feature type="region of interest" description="Disordered" evidence="6">
    <location>
        <begin position="456"/>
        <end position="550"/>
    </location>
</feature>
<feature type="transmembrane region" description="Helical" evidence="7">
    <location>
        <begin position="388"/>
        <end position="412"/>
    </location>
</feature>
<feature type="compositionally biased region" description="Polar residues" evidence="6">
    <location>
        <begin position="535"/>
        <end position="550"/>
    </location>
</feature>
<feature type="transmembrane region" description="Helical" evidence="7">
    <location>
        <begin position="222"/>
        <end position="239"/>
    </location>
</feature>
<feature type="transmembrane region" description="Helical" evidence="7">
    <location>
        <begin position="259"/>
        <end position="277"/>
    </location>
</feature>
<dbReference type="Proteomes" id="UP000085678">
    <property type="component" value="Unplaced"/>
</dbReference>
<evidence type="ECO:0000256" key="1">
    <source>
        <dbReference type="ARBA" id="ARBA00004141"/>
    </source>
</evidence>
<sequence length="550" mass="58479">MPESKSLTTLDRRQRILLAAVCGLVFAESLVLTIVAPLLPITAREKGVSNFEVGILFGVAWLASALSGIVHGKLLSRITPKSMSIAGCVVTALAAVGIGLAGEFSRGRVEFLPSLLVLRIIQGSGFSAIAVAVQAILSAEMPEHGLGVQAAYQGSVALGFTLSPPIAGGLYAANGFWLPFIVMSVILVIILVIAVIPLRHLKGQVVQHKSGQYFPLLLQPRALLTVAHSLVIAAVFRFFEGFIPVHMHEQFGWGPAEVAWLFTVCAVVFLIFLPIWVKLNSALMGNVAVMSWCMYMSGFSLILLAPAPFIPVEYPWWITSLVCLVYIISYTGAIVTNVPDLNFIAGKTGYPDNYGTYGIVSASVNGALTSGFFSGPFIGGALTDHIGFAWTTVVFGLIQCVFGLLLIARLIVDRVLGHKDGTVGLTRQISKQLSKAGVESGVESSEMVYLEHNDHTQYNTGTSDDKGIENKAFDGSSDVKSPISCDPGKLTNNVPGSTTCDIPKSHVETENSGSATTESTAETSSDSGVDDTEHQNTAPMKQTADGSKSN</sequence>
<comment type="subcellular location">
    <subcellularLocation>
        <location evidence="1">Membrane</location>
        <topology evidence="1">Multi-pass membrane protein</topology>
    </subcellularLocation>
</comment>
<feature type="transmembrane region" description="Helical" evidence="7">
    <location>
        <begin position="16"/>
        <end position="39"/>
    </location>
</feature>
<name>A0A1S3I0T2_LINAN</name>
<evidence type="ECO:0000256" key="5">
    <source>
        <dbReference type="ARBA" id="ARBA00023136"/>
    </source>
</evidence>
<dbReference type="PANTHER" id="PTHR23506">
    <property type="entry name" value="GH10249P"/>
    <property type="match status" value="1"/>
</dbReference>
<dbReference type="GeneID" id="106159952"/>
<evidence type="ECO:0000256" key="4">
    <source>
        <dbReference type="ARBA" id="ARBA00022989"/>
    </source>
</evidence>
<evidence type="ECO:0000313" key="8">
    <source>
        <dbReference type="Proteomes" id="UP000085678"/>
    </source>
</evidence>
<keyword evidence="8" id="KW-1185">Reference proteome</keyword>
<dbReference type="OrthoDB" id="497880at2759"/>
<keyword evidence="2" id="KW-0813">Transport</keyword>
<proteinExistence type="predicted"/>
<dbReference type="RefSeq" id="XP_013391868.1">
    <property type="nucleotide sequence ID" value="XM_013536414.2"/>
</dbReference>
<evidence type="ECO:0000313" key="9">
    <source>
        <dbReference type="RefSeq" id="XP_013391868.1"/>
    </source>
</evidence>
<keyword evidence="5 7" id="KW-0472">Membrane</keyword>
<dbReference type="Gene3D" id="1.20.1250.20">
    <property type="entry name" value="MFS general substrate transporter like domains"/>
    <property type="match status" value="2"/>
</dbReference>
<feature type="transmembrane region" description="Helical" evidence="7">
    <location>
        <begin position="176"/>
        <end position="201"/>
    </location>
</feature>
<feature type="transmembrane region" description="Helical" evidence="7">
    <location>
        <begin position="83"/>
        <end position="104"/>
    </location>
</feature>
<dbReference type="GO" id="GO:0016020">
    <property type="term" value="C:membrane"/>
    <property type="evidence" value="ECO:0007669"/>
    <property type="project" value="UniProtKB-SubCell"/>
</dbReference>
<evidence type="ECO:0000256" key="6">
    <source>
        <dbReference type="SAM" id="MobiDB-lite"/>
    </source>
</evidence>
<feature type="compositionally biased region" description="Low complexity" evidence="6">
    <location>
        <begin position="510"/>
        <end position="525"/>
    </location>
</feature>
<dbReference type="InParanoid" id="A0A1S3I0T2"/>